<reference evidence="1" key="1">
    <citation type="submission" date="2021-05" db="EMBL/GenBank/DDBJ databases">
        <authorList>
            <person name="Scholz U."/>
            <person name="Mascher M."/>
            <person name="Fiebig A."/>
        </authorList>
    </citation>
    <scope>NUCLEOTIDE SEQUENCE [LARGE SCALE GENOMIC DNA]</scope>
</reference>
<reference evidence="1" key="2">
    <citation type="submission" date="2025-09" db="UniProtKB">
        <authorList>
            <consortium name="EnsemblPlants"/>
        </authorList>
    </citation>
    <scope>IDENTIFICATION</scope>
</reference>
<evidence type="ECO:0000313" key="2">
    <source>
        <dbReference type="Proteomes" id="UP001732700"/>
    </source>
</evidence>
<proteinExistence type="predicted"/>
<keyword evidence="2" id="KW-1185">Reference proteome</keyword>
<evidence type="ECO:0000313" key="1">
    <source>
        <dbReference type="EnsemblPlants" id="AVESA.00010b.r2.4CG1266250.1.CDS.1"/>
    </source>
</evidence>
<dbReference type="EnsemblPlants" id="AVESA.00010b.r2.4CG1266250.1">
    <property type="protein sequence ID" value="AVESA.00010b.r2.4CG1266250.1.CDS.1"/>
    <property type="gene ID" value="AVESA.00010b.r2.4CG1266250"/>
</dbReference>
<dbReference type="Proteomes" id="UP001732700">
    <property type="component" value="Chromosome 4C"/>
</dbReference>
<name>A0ACD5WU97_AVESA</name>
<accession>A0ACD5WU97</accession>
<organism evidence="1 2">
    <name type="scientific">Avena sativa</name>
    <name type="common">Oat</name>
    <dbReference type="NCBI Taxonomy" id="4498"/>
    <lineage>
        <taxon>Eukaryota</taxon>
        <taxon>Viridiplantae</taxon>
        <taxon>Streptophyta</taxon>
        <taxon>Embryophyta</taxon>
        <taxon>Tracheophyta</taxon>
        <taxon>Spermatophyta</taxon>
        <taxon>Magnoliopsida</taxon>
        <taxon>Liliopsida</taxon>
        <taxon>Poales</taxon>
        <taxon>Poaceae</taxon>
        <taxon>BOP clade</taxon>
        <taxon>Pooideae</taxon>
        <taxon>Poodae</taxon>
        <taxon>Poeae</taxon>
        <taxon>Poeae Chloroplast Group 1 (Aveneae type)</taxon>
        <taxon>Aveninae</taxon>
        <taxon>Avena</taxon>
    </lineage>
</organism>
<protein>
    <submittedName>
        <fullName evidence="1">Uncharacterized protein</fullName>
    </submittedName>
</protein>
<sequence length="163" mass="18289">MDPAEKPKTTSAAGGSSRVISKEPEKNPERTSAGTVPEEKPQTSSAGGGGTLKPPPLDCIKCFDALWFCYSPFHQMQQYYRYGDFDSCFSKWGALVDCLSLKTKRKADVEKILIEREKAKPHIWTYRTVDEAIENWWRMYKHKVMLSKRGDSAVPPPKSGGVS</sequence>